<proteinExistence type="predicted"/>
<sequence length="78" mass="8312">MSNQTFLDRPGAADYIKAKGLPISAGTLRKYATVGGGPRFQKFGRRVVYNPSDLDAWVDGRLTGPLSSTSDPAAQRAA</sequence>
<dbReference type="RefSeq" id="WP_002729223.1">
    <property type="nucleotide sequence ID" value="NZ_CAHP01000022.1"/>
</dbReference>
<keyword evidence="2" id="KW-1185">Reference proteome</keyword>
<gene>
    <name evidence="1" type="ORF">PHAMO_290100</name>
</gene>
<dbReference type="InterPro" id="IPR009061">
    <property type="entry name" value="DNA-bd_dom_put_sf"/>
</dbReference>
<protein>
    <recommendedName>
        <fullName evidence="3">Helix-turn-helix domain-containing protein</fullName>
    </recommendedName>
</protein>
<dbReference type="Proteomes" id="UP000004169">
    <property type="component" value="Unassembled WGS sequence"/>
</dbReference>
<evidence type="ECO:0008006" key="3">
    <source>
        <dbReference type="Google" id="ProtNLM"/>
    </source>
</evidence>
<comment type="caution">
    <text evidence="1">The sequence shown here is derived from an EMBL/GenBank/DDBJ whole genome shotgun (WGS) entry which is preliminary data.</text>
</comment>
<dbReference type="SUPFAM" id="SSF46955">
    <property type="entry name" value="Putative DNA-binding domain"/>
    <property type="match status" value="1"/>
</dbReference>
<dbReference type="STRING" id="1150626.PHAMO_290100"/>
<reference evidence="1 2" key="1">
    <citation type="journal article" date="2012" name="J. Bacteriol.">
        <title>Draft Genome Sequence of the Purple Photosynthetic Bacterium Phaeospirillum molischianum DSM120, a Particularly Versatile Bacterium.</title>
        <authorList>
            <person name="Duquesne K."/>
            <person name="Prima V."/>
            <person name="Ji B."/>
            <person name="Rouy Z."/>
            <person name="Medigue C."/>
            <person name="Talla E."/>
            <person name="Sturgis J.N."/>
        </authorList>
    </citation>
    <scope>NUCLEOTIDE SEQUENCE [LARGE SCALE GENOMIC DNA]</scope>
    <source>
        <strain evidence="2">DSM120</strain>
    </source>
</reference>
<accession>H8FTV5</accession>
<dbReference type="eggNOG" id="ENOG5033C62">
    <property type="taxonomic scope" value="Bacteria"/>
</dbReference>
<evidence type="ECO:0000313" key="1">
    <source>
        <dbReference type="EMBL" id="CCG41812.1"/>
    </source>
</evidence>
<dbReference type="OrthoDB" id="7364180at2"/>
<name>H8FTV5_MAGML</name>
<dbReference type="EMBL" id="CAHP01000022">
    <property type="protein sequence ID" value="CCG41812.1"/>
    <property type="molecule type" value="Genomic_DNA"/>
</dbReference>
<organism evidence="1 2">
    <name type="scientific">Magnetospirillum molischianum DSM 120</name>
    <dbReference type="NCBI Taxonomy" id="1150626"/>
    <lineage>
        <taxon>Bacteria</taxon>
        <taxon>Pseudomonadati</taxon>
        <taxon>Pseudomonadota</taxon>
        <taxon>Alphaproteobacteria</taxon>
        <taxon>Rhodospirillales</taxon>
        <taxon>Rhodospirillaceae</taxon>
        <taxon>Magnetospirillum</taxon>
    </lineage>
</organism>
<dbReference type="AlphaFoldDB" id="H8FTV5"/>
<evidence type="ECO:0000313" key="2">
    <source>
        <dbReference type="Proteomes" id="UP000004169"/>
    </source>
</evidence>